<name>A0A1F5G720_9BACT</name>
<dbReference type="SUPFAM" id="SSF52833">
    <property type="entry name" value="Thioredoxin-like"/>
    <property type="match status" value="1"/>
</dbReference>
<dbReference type="CDD" id="cd02976">
    <property type="entry name" value="NrdH"/>
    <property type="match status" value="1"/>
</dbReference>
<dbReference type="PANTHER" id="PTHR34386">
    <property type="entry name" value="GLUTAREDOXIN"/>
    <property type="match status" value="1"/>
</dbReference>
<evidence type="ECO:0000313" key="2">
    <source>
        <dbReference type="EMBL" id="OGD87624.1"/>
    </source>
</evidence>
<feature type="domain" description="Glutaredoxin" evidence="1">
    <location>
        <begin position="4"/>
        <end position="59"/>
    </location>
</feature>
<comment type="caution">
    <text evidence="2">The sequence shown here is derived from an EMBL/GenBank/DDBJ whole genome shotgun (WGS) entry which is preliminary data.</text>
</comment>
<dbReference type="PANTHER" id="PTHR34386:SF1">
    <property type="entry name" value="GLUTAREDOXIN-LIKE PROTEIN NRDH"/>
    <property type="match status" value="1"/>
</dbReference>
<dbReference type="InterPro" id="IPR002109">
    <property type="entry name" value="Glutaredoxin"/>
</dbReference>
<accession>A0A1F5G720</accession>
<evidence type="ECO:0000313" key="3">
    <source>
        <dbReference type="Proteomes" id="UP000179102"/>
    </source>
</evidence>
<dbReference type="InterPro" id="IPR051548">
    <property type="entry name" value="Grx-like_ET"/>
</dbReference>
<sequence length="82" mass="9223">MPKVTVYTTTTCPFCKMQKDYFKEKGVNYVEILVDENPDEVDKMVEISGQMGVPFTVIDSDDGKRTTILGFDRPRIDAALGL</sequence>
<dbReference type="STRING" id="1797711.A2870_03040"/>
<dbReference type="EMBL" id="MFAZ01000011">
    <property type="protein sequence ID" value="OGD87624.1"/>
    <property type="molecule type" value="Genomic_DNA"/>
</dbReference>
<protein>
    <recommendedName>
        <fullName evidence="1">Glutaredoxin domain-containing protein</fullName>
    </recommendedName>
</protein>
<dbReference type="InterPro" id="IPR036249">
    <property type="entry name" value="Thioredoxin-like_sf"/>
</dbReference>
<dbReference type="GO" id="GO:0009055">
    <property type="term" value="F:electron transfer activity"/>
    <property type="evidence" value="ECO:0007669"/>
    <property type="project" value="TreeGrafter"/>
</dbReference>
<dbReference type="Proteomes" id="UP000179102">
    <property type="component" value="Unassembled WGS sequence"/>
</dbReference>
<organism evidence="2 3">
    <name type="scientific">Candidatus Curtissbacteria bacterium RIFCSPHIGHO2_01_FULL_41_11</name>
    <dbReference type="NCBI Taxonomy" id="1797711"/>
    <lineage>
        <taxon>Bacteria</taxon>
        <taxon>Candidatus Curtissiibacteriota</taxon>
    </lineage>
</organism>
<dbReference type="Gene3D" id="3.40.30.10">
    <property type="entry name" value="Glutaredoxin"/>
    <property type="match status" value="1"/>
</dbReference>
<evidence type="ECO:0000259" key="1">
    <source>
        <dbReference type="Pfam" id="PF00462"/>
    </source>
</evidence>
<gene>
    <name evidence="2" type="ORF">A2870_03040</name>
</gene>
<reference evidence="2 3" key="1">
    <citation type="journal article" date="2016" name="Nat. Commun.">
        <title>Thousands of microbial genomes shed light on interconnected biogeochemical processes in an aquifer system.</title>
        <authorList>
            <person name="Anantharaman K."/>
            <person name="Brown C.T."/>
            <person name="Hug L.A."/>
            <person name="Sharon I."/>
            <person name="Castelle C.J."/>
            <person name="Probst A.J."/>
            <person name="Thomas B.C."/>
            <person name="Singh A."/>
            <person name="Wilkins M.J."/>
            <person name="Karaoz U."/>
            <person name="Brodie E.L."/>
            <person name="Williams K.H."/>
            <person name="Hubbard S.S."/>
            <person name="Banfield J.F."/>
        </authorList>
    </citation>
    <scope>NUCLEOTIDE SEQUENCE [LARGE SCALE GENOMIC DNA]</scope>
</reference>
<proteinExistence type="predicted"/>
<dbReference type="AlphaFoldDB" id="A0A1F5G720"/>
<dbReference type="PROSITE" id="PS51354">
    <property type="entry name" value="GLUTAREDOXIN_2"/>
    <property type="match status" value="1"/>
</dbReference>
<dbReference type="Pfam" id="PF00462">
    <property type="entry name" value="Glutaredoxin"/>
    <property type="match status" value="1"/>
</dbReference>
<dbReference type="GO" id="GO:0045454">
    <property type="term" value="P:cell redox homeostasis"/>
    <property type="evidence" value="ECO:0007669"/>
    <property type="project" value="TreeGrafter"/>
</dbReference>